<keyword evidence="3" id="KW-0998">Cell outer membrane</keyword>
<dbReference type="Gene3D" id="2.40.170.20">
    <property type="entry name" value="TonB-dependent receptor, beta-barrel domain"/>
    <property type="match status" value="1"/>
</dbReference>
<proteinExistence type="predicted"/>
<dbReference type="Proteomes" id="UP000320623">
    <property type="component" value="Unassembled WGS sequence"/>
</dbReference>
<evidence type="ECO:0008006" key="6">
    <source>
        <dbReference type="Google" id="ProtNLM"/>
    </source>
</evidence>
<organism evidence="4 5">
    <name type="scientific">Candidatus Thermokryptus mobilis</name>
    <dbReference type="NCBI Taxonomy" id="1643428"/>
    <lineage>
        <taxon>Bacteria</taxon>
        <taxon>Pseudomonadati</taxon>
        <taxon>Candidatus Kryptoniota</taxon>
        <taxon>Candidatus Thermokryptus</taxon>
    </lineage>
</organism>
<sequence>MFLLLRIFAIFFFSGWITAQESRPEIKFKPDTSKFAEEKDEFILPEFVITGREMIEISIGEKVENEVISFPVLNLKNYEVMETNKSHYELSSGYKRSNFQIKESQAPTAKFKVGLGRYLTTYFDGMIQGDLFKGVYLGSSFNHRASQGFIDNADYVKNKFSVESGVRLPKINEKIFYWLDNAKLITMFDYFTNSYGFYGSLTPSFRRNINNLEFKISLESPFRSQFDYRLNVRYNLFTIIDTLSNYGVSNFDGKERRLDFDFNFRQRVDFLNLRFDLRYITLVDRYFKFGVSAGNVFEFFNIERTYWLDVGINFFSFENHLGAKNLRIYPSLSLRYRLSSLARAYAVFSPEVVNLTVVDFVADNRYLTENLKVARPENYLNLILGVNYGRENFGLDVSLNFRTFKNFPIYVEKNKGFYVLEFERAQFVELKFSGVFNYRRNEFTFGGVLRSSYNARSKKPVPYYPSFSSDIGYRYVFPFGLAIDTEISLISNRVVDFDGNEIGGYVLSSLGIEYVVFKNFKVFAKFDNLLSRRYYIWKDYLEPNLIFLCGIEYKF</sequence>
<dbReference type="InterPro" id="IPR036942">
    <property type="entry name" value="Beta-barrel_TonB_sf"/>
</dbReference>
<accession>A0A0S4NFE3</accession>
<evidence type="ECO:0000256" key="3">
    <source>
        <dbReference type="ARBA" id="ARBA00023237"/>
    </source>
</evidence>
<evidence type="ECO:0000256" key="2">
    <source>
        <dbReference type="ARBA" id="ARBA00023136"/>
    </source>
</evidence>
<dbReference type="RefSeq" id="WP_140945923.1">
    <property type="nucleotide sequence ID" value="NZ_FAOO01000027.1"/>
</dbReference>
<dbReference type="EMBL" id="FAOO01000027">
    <property type="protein sequence ID" value="CUU08966.1"/>
    <property type="molecule type" value="Genomic_DNA"/>
</dbReference>
<comment type="subcellular location">
    <subcellularLocation>
        <location evidence="1">Cell outer membrane</location>
    </subcellularLocation>
</comment>
<dbReference type="AlphaFoldDB" id="A0A0S4NFE3"/>
<name>A0A0S4NFE3_9BACT</name>
<dbReference type="STRING" id="1643428.GCA_001442855_02174"/>
<gene>
    <name evidence="4" type="ORF">JGI1_02223</name>
</gene>
<dbReference type="SUPFAM" id="SSF56935">
    <property type="entry name" value="Porins"/>
    <property type="match status" value="1"/>
</dbReference>
<dbReference type="GO" id="GO:0009279">
    <property type="term" value="C:cell outer membrane"/>
    <property type="evidence" value="ECO:0007669"/>
    <property type="project" value="UniProtKB-SubCell"/>
</dbReference>
<reference evidence="5" key="1">
    <citation type="submission" date="2015-11" db="EMBL/GenBank/DDBJ databases">
        <authorList>
            <person name="Varghese N."/>
        </authorList>
    </citation>
    <scope>NUCLEOTIDE SEQUENCE [LARGE SCALE GENOMIC DNA]</scope>
</reference>
<keyword evidence="2" id="KW-0472">Membrane</keyword>
<keyword evidence="5" id="KW-1185">Reference proteome</keyword>
<evidence type="ECO:0000313" key="5">
    <source>
        <dbReference type="Proteomes" id="UP000320623"/>
    </source>
</evidence>
<evidence type="ECO:0000256" key="1">
    <source>
        <dbReference type="ARBA" id="ARBA00004442"/>
    </source>
</evidence>
<dbReference type="OrthoDB" id="1264254at2"/>
<protein>
    <recommendedName>
        <fullName evidence="6">TonB dependent receptor</fullName>
    </recommendedName>
</protein>
<evidence type="ECO:0000313" key="4">
    <source>
        <dbReference type="EMBL" id="CUU08966.1"/>
    </source>
</evidence>